<dbReference type="Proteomes" id="UP000001542">
    <property type="component" value="Unassembled WGS sequence"/>
</dbReference>
<dbReference type="AlphaFoldDB" id="A2EVT8"/>
<protein>
    <submittedName>
        <fullName evidence="1">Uncharacterized protein</fullName>
    </submittedName>
</protein>
<dbReference type="EMBL" id="DS113511">
    <property type="protein sequence ID" value="EAY03225.1"/>
    <property type="molecule type" value="Genomic_DNA"/>
</dbReference>
<dbReference type="InParanoid" id="A2EVT8"/>
<organism evidence="1 2">
    <name type="scientific">Trichomonas vaginalis (strain ATCC PRA-98 / G3)</name>
    <dbReference type="NCBI Taxonomy" id="412133"/>
    <lineage>
        <taxon>Eukaryota</taxon>
        <taxon>Metamonada</taxon>
        <taxon>Parabasalia</taxon>
        <taxon>Trichomonadida</taxon>
        <taxon>Trichomonadidae</taxon>
        <taxon>Trichomonas</taxon>
    </lineage>
</organism>
<dbReference type="VEuPathDB" id="TrichDB:TVAGG3_0204270"/>
<dbReference type="KEGG" id="tva:4761067"/>
<evidence type="ECO:0000313" key="2">
    <source>
        <dbReference type="Proteomes" id="UP000001542"/>
    </source>
</evidence>
<dbReference type="RefSeq" id="XP_001315448.1">
    <property type="nucleotide sequence ID" value="XM_001315413.1"/>
</dbReference>
<evidence type="ECO:0000313" key="1">
    <source>
        <dbReference type="EMBL" id="EAY03225.1"/>
    </source>
</evidence>
<name>A2EVT8_TRIV3</name>
<keyword evidence="2" id="KW-1185">Reference proteome</keyword>
<proteinExistence type="predicted"/>
<dbReference type="VEuPathDB" id="TrichDB:TVAG_421130"/>
<sequence length="216" mass="25632">MRFREYYYDGKSYTYYNHSWYELVFEHNYSSTSKCFSSKKDALNINENGKYSILYDLNSTKYLMKDKYRYFILDYPNLNKINSWRQRNSPTVEKEKLNVMEALGFERYVTELPMEGWGGLVLSQLNLNRSLLDGLPGISHWQYAVAMICVEGNRYVEMGYPASFNEELQIEVITDRIRLWAARGKVFPTIPHSCVINYNLFRFQTIITLFMLLPET</sequence>
<accession>A2EVT8</accession>
<gene>
    <name evidence="1" type="ORF">TVAG_421130</name>
</gene>
<reference evidence="1" key="2">
    <citation type="journal article" date="2007" name="Science">
        <title>Draft genome sequence of the sexually transmitted pathogen Trichomonas vaginalis.</title>
        <authorList>
            <person name="Carlton J.M."/>
            <person name="Hirt R.P."/>
            <person name="Silva J.C."/>
            <person name="Delcher A.L."/>
            <person name="Schatz M."/>
            <person name="Zhao Q."/>
            <person name="Wortman J.R."/>
            <person name="Bidwell S.L."/>
            <person name="Alsmark U.C.M."/>
            <person name="Besteiro S."/>
            <person name="Sicheritz-Ponten T."/>
            <person name="Noel C.J."/>
            <person name="Dacks J.B."/>
            <person name="Foster P.G."/>
            <person name="Simillion C."/>
            <person name="Van de Peer Y."/>
            <person name="Miranda-Saavedra D."/>
            <person name="Barton G.J."/>
            <person name="Westrop G.D."/>
            <person name="Mueller S."/>
            <person name="Dessi D."/>
            <person name="Fiori P.L."/>
            <person name="Ren Q."/>
            <person name="Paulsen I."/>
            <person name="Zhang H."/>
            <person name="Bastida-Corcuera F.D."/>
            <person name="Simoes-Barbosa A."/>
            <person name="Brown M.T."/>
            <person name="Hayes R.D."/>
            <person name="Mukherjee M."/>
            <person name="Okumura C.Y."/>
            <person name="Schneider R."/>
            <person name="Smith A.J."/>
            <person name="Vanacova S."/>
            <person name="Villalvazo M."/>
            <person name="Haas B.J."/>
            <person name="Pertea M."/>
            <person name="Feldblyum T.V."/>
            <person name="Utterback T.R."/>
            <person name="Shu C.L."/>
            <person name="Osoegawa K."/>
            <person name="de Jong P.J."/>
            <person name="Hrdy I."/>
            <person name="Horvathova L."/>
            <person name="Zubacova Z."/>
            <person name="Dolezal P."/>
            <person name="Malik S.B."/>
            <person name="Logsdon J.M. Jr."/>
            <person name="Henze K."/>
            <person name="Gupta A."/>
            <person name="Wang C.C."/>
            <person name="Dunne R.L."/>
            <person name="Upcroft J.A."/>
            <person name="Upcroft P."/>
            <person name="White O."/>
            <person name="Salzberg S.L."/>
            <person name="Tang P."/>
            <person name="Chiu C.-H."/>
            <person name="Lee Y.-S."/>
            <person name="Embley T.M."/>
            <person name="Coombs G.H."/>
            <person name="Mottram J.C."/>
            <person name="Tachezy J."/>
            <person name="Fraser-Liggett C.M."/>
            <person name="Johnson P.J."/>
        </authorList>
    </citation>
    <scope>NUCLEOTIDE SEQUENCE [LARGE SCALE GENOMIC DNA]</scope>
    <source>
        <strain evidence="1">G3</strain>
    </source>
</reference>
<reference evidence="1" key="1">
    <citation type="submission" date="2006-10" db="EMBL/GenBank/DDBJ databases">
        <authorList>
            <person name="Amadeo P."/>
            <person name="Zhao Q."/>
            <person name="Wortman J."/>
            <person name="Fraser-Liggett C."/>
            <person name="Carlton J."/>
        </authorList>
    </citation>
    <scope>NUCLEOTIDE SEQUENCE</scope>
    <source>
        <strain evidence="1">G3</strain>
    </source>
</reference>